<name>S4RVK2_PETMA</name>
<evidence type="ECO:0000256" key="1">
    <source>
        <dbReference type="ARBA" id="ARBA00004141"/>
    </source>
</evidence>
<feature type="transmembrane region" description="Helical" evidence="7">
    <location>
        <begin position="80"/>
        <end position="104"/>
    </location>
</feature>
<evidence type="ECO:0000256" key="7">
    <source>
        <dbReference type="SAM" id="Phobius"/>
    </source>
</evidence>
<evidence type="ECO:0000256" key="2">
    <source>
        <dbReference type="ARBA" id="ARBA00009012"/>
    </source>
</evidence>
<dbReference type="InterPro" id="IPR002794">
    <property type="entry name" value="DUF92_TMEM19"/>
</dbReference>
<dbReference type="GO" id="GO:0016020">
    <property type="term" value="C:membrane"/>
    <property type="evidence" value="ECO:0007669"/>
    <property type="project" value="UniProtKB-SubCell"/>
</dbReference>
<keyword evidence="6 7" id="KW-0472">Membrane</keyword>
<dbReference type="Ensembl" id="ENSPMAT00000009282.1">
    <property type="protein sequence ID" value="ENSPMAP00000009242.1"/>
    <property type="gene ID" value="ENSPMAG00000008390.1"/>
</dbReference>
<keyword evidence="4 7" id="KW-0812">Transmembrane</keyword>
<dbReference type="OMA" id="MSSFACC"/>
<keyword evidence="5 7" id="KW-1133">Transmembrane helix</keyword>
<dbReference type="HOGENOM" id="CLU_036918_3_1_1"/>
<accession>S4RVK2</accession>
<reference evidence="8" key="2">
    <citation type="submission" date="2025-09" db="UniProtKB">
        <authorList>
            <consortium name="Ensembl"/>
        </authorList>
    </citation>
    <scope>IDENTIFICATION</scope>
</reference>
<sequence length="336" mass="36846">AWLLHQETWIELLIMMFNVVILCSLISISLTFWVFSLMLNYHYGTLTVSPWRWLLSVVIPLFITYRGLQKKSLDRSGAMAALIVGFVLTSSNYCFFASMLVFYMTSSWLTKWKGEIKKRLDPEYREGGQRNWVQVFCNGGVPTELALLYVIEVGPGQLPIDFSSHYSASWLCLALLGALACSCGDTWASEVGPILARSSPRLVTTGCKVPPGTNGGVTVVGLLASLCGGLLVGLAFFVTLSALSSRELDRVPSQWPLIVYGGVAGLLGSLIDSYLGASMQYSGYDEHRGVVVNVPSTQTKHISGRPILDNNGVNLISAVIVAVMFPGFAWAFWPRR</sequence>
<comment type="similarity">
    <text evidence="2">Belongs to the TMEM19 family.</text>
</comment>
<evidence type="ECO:0000256" key="6">
    <source>
        <dbReference type="ARBA" id="ARBA00023136"/>
    </source>
</evidence>
<evidence type="ECO:0000256" key="4">
    <source>
        <dbReference type="ARBA" id="ARBA00022692"/>
    </source>
</evidence>
<feature type="transmembrane region" description="Helical" evidence="7">
    <location>
        <begin position="315"/>
        <end position="333"/>
    </location>
</feature>
<organism evidence="8">
    <name type="scientific">Petromyzon marinus</name>
    <name type="common">Sea lamprey</name>
    <dbReference type="NCBI Taxonomy" id="7757"/>
    <lineage>
        <taxon>Eukaryota</taxon>
        <taxon>Metazoa</taxon>
        <taxon>Chordata</taxon>
        <taxon>Craniata</taxon>
        <taxon>Vertebrata</taxon>
        <taxon>Cyclostomata</taxon>
        <taxon>Hyperoartia</taxon>
        <taxon>Petromyzontiformes</taxon>
        <taxon>Petromyzontidae</taxon>
        <taxon>Petromyzon</taxon>
    </lineage>
</organism>
<dbReference type="AlphaFoldDB" id="S4RVK2"/>
<protein>
    <recommendedName>
        <fullName evidence="3">Transmembrane protein 19</fullName>
    </recommendedName>
</protein>
<evidence type="ECO:0000313" key="8">
    <source>
        <dbReference type="Ensembl" id="ENSPMAP00000009242.1"/>
    </source>
</evidence>
<evidence type="ECO:0000256" key="5">
    <source>
        <dbReference type="ARBA" id="ARBA00022989"/>
    </source>
</evidence>
<feature type="transmembrane region" description="Helical" evidence="7">
    <location>
        <begin position="255"/>
        <end position="275"/>
    </location>
</feature>
<feature type="transmembrane region" description="Helical" evidence="7">
    <location>
        <begin position="219"/>
        <end position="243"/>
    </location>
</feature>
<feature type="transmembrane region" description="Helical" evidence="7">
    <location>
        <begin position="51"/>
        <end position="68"/>
    </location>
</feature>
<dbReference type="PANTHER" id="PTHR13353:SF5">
    <property type="entry name" value="TRANSMEMBRANE PROTEIN 19"/>
    <property type="match status" value="1"/>
</dbReference>
<evidence type="ECO:0000256" key="3">
    <source>
        <dbReference type="ARBA" id="ARBA00014258"/>
    </source>
</evidence>
<proteinExistence type="inferred from homology"/>
<dbReference type="GeneTree" id="ENSGT00390000017998"/>
<dbReference type="PANTHER" id="PTHR13353">
    <property type="entry name" value="TRANSMEMBRANE PROTEIN 19"/>
    <property type="match status" value="1"/>
</dbReference>
<feature type="transmembrane region" description="Helical" evidence="7">
    <location>
        <begin position="12"/>
        <end position="39"/>
    </location>
</feature>
<dbReference type="STRING" id="7757.ENSPMAP00000009242"/>
<reference evidence="8" key="1">
    <citation type="submission" date="2025-08" db="UniProtKB">
        <authorList>
            <consortium name="Ensembl"/>
        </authorList>
    </citation>
    <scope>IDENTIFICATION</scope>
</reference>
<dbReference type="Pfam" id="PF01940">
    <property type="entry name" value="DUF92"/>
    <property type="match status" value="1"/>
</dbReference>
<comment type="subcellular location">
    <subcellularLocation>
        <location evidence="1">Membrane</location>
        <topology evidence="1">Multi-pass membrane protein</topology>
    </subcellularLocation>
</comment>